<dbReference type="AlphaFoldDB" id="A0A8T1YP25"/>
<feature type="region of interest" description="Disordered" evidence="1">
    <location>
        <begin position="1"/>
        <end position="36"/>
    </location>
</feature>
<keyword evidence="3" id="KW-1185">Reference proteome</keyword>
<organism evidence="2 3">
    <name type="scientific">Arabidopsis suecica</name>
    <name type="common">Swedish thale-cress</name>
    <name type="synonym">Cardaminopsis suecica</name>
    <dbReference type="NCBI Taxonomy" id="45249"/>
    <lineage>
        <taxon>Eukaryota</taxon>
        <taxon>Viridiplantae</taxon>
        <taxon>Streptophyta</taxon>
        <taxon>Embryophyta</taxon>
        <taxon>Tracheophyta</taxon>
        <taxon>Spermatophyta</taxon>
        <taxon>Magnoliopsida</taxon>
        <taxon>eudicotyledons</taxon>
        <taxon>Gunneridae</taxon>
        <taxon>Pentapetalae</taxon>
        <taxon>rosids</taxon>
        <taxon>malvids</taxon>
        <taxon>Brassicales</taxon>
        <taxon>Brassicaceae</taxon>
        <taxon>Camelineae</taxon>
        <taxon>Arabidopsis</taxon>
    </lineage>
</organism>
<dbReference type="InterPro" id="IPR021704">
    <property type="entry name" value="DUF3287"/>
</dbReference>
<gene>
    <name evidence="2" type="ORF">ISN44_As12g031090</name>
</gene>
<accession>A0A8T1YP25</accession>
<evidence type="ECO:0000313" key="2">
    <source>
        <dbReference type="EMBL" id="KAG7547906.1"/>
    </source>
</evidence>
<comment type="caution">
    <text evidence="2">The sequence shown here is derived from an EMBL/GenBank/DDBJ whole genome shotgun (WGS) entry which is preliminary data.</text>
</comment>
<dbReference type="EMBL" id="JAEFBJ010000012">
    <property type="protein sequence ID" value="KAG7547906.1"/>
    <property type="molecule type" value="Genomic_DNA"/>
</dbReference>
<proteinExistence type="predicted"/>
<evidence type="ECO:0000256" key="1">
    <source>
        <dbReference type="SAM" id="MobiDB-lite"/>
    </source>
</evidence>
<sequence length="193" mass="21736">MDPITYTPTSPPPPTPEYYSSDLGSPVGIPYPESPNPHSPRRLHSWIANSKDEKAKALYRHVEYEFVPEGRDFLPGTVIFPETFFASCPVTCLANCQSWIALLEAQHAAYAKHHSELVLKMQAMERAMRRLEAHPKEWVNYELYKLGEMSPPLRAYCAFHDGSSCNFEFDLPGNDPYHSEDIDVAAEGGSGYV</sequence>
<dbReference type="Pfam" id="PF11690">
    <property type="entry name" value="DUF3287"/>
    <property type="match status" value="1"/>
</dbReference>
<dbReference type="Proteomes" id="UP000694251">
    <property type="component" value="Chromosome 12"/>
</dbReference>
<name>A0A8T1YP25_ARASU</name>
<evidence type="ECO:0000313" key="3">
    <source>
        <dbReference type="Proteomes" id="UP000694251"/>
    </source>
</evidence>
<reference evidence="2 3" key="1">
    <citation type="submission" date="2020-12" db="EMBL/GenBank/DDBJ databases">
        <title>Concerted genomic and epigenomic changes stabilize Arabidopsis allopolyploids.</title>
        <authorList>
            <person name="Chen Z."/>
        </authorList>
    </citation>
    <scope>NUCLEOTIDE SEQUENCE [LARGE SCALE GENOMIC DNA]</scope>
    <source>
        <strain evidence="2">As9502</strain>
        <tissue evidence="2">Leaf</tissue>
    </source>
</reference>
<protein>
    <submittedName>
        <fullName evidence="2">Uncharacterized protein</fullName>
    </submittedName>
</protein>